<sequence length="356" mass="37834">MTAFHLLVGTYTQPEPHAPNAHSQGIQLLTFNAGELSLRGVAAELTNPSFIAVHPQGQAVYAVSEVSQGTLHVYRVRPGNQTLEPGEVYSTQGAAPAHVSLDAAGTRLFTVNYVSGASILAYRVLPATGELLPGPATARHQGQSVHAGRQESPHAHCARASWDGRHLYVTDLGTDEVVTYPAEWQAPALTRLNTLRLPAGCGPRHLSFHPDGQFGFISLELSSELAVVSRDPASGQLTLLQRLSTLVDGPANGNLPAEVLVSPCASFICVSNRGRNTVALLTWDSEAAQARLVAEVPTLGQTPRSMAFTPCGTFLLVANQDSATITVFSWDSSRGHLEPLRTVPCPTPTSLCFLPA</sequence>
<comment type="similarity">
    <text evidence="1">Belongs to the cycloisomerase 2 family.</text>
</comment>
<dbReference type="Pfam" id="PF10282">
    <property type="entry name" value="Lactonase"/>
    <property type="match status" value="1"/>
</dbReference>
<evidence type="ECO:0000313" key="2">
    <source>
        <dbReference type="EMBL" id="MFB9991019.1"/>
    </source>
</evidence>
<dbReference type="RefSeq" id="WP_380005540.1">
    <property type="nucleotide sequence ID" value="NZ_JBHLYR010000011.1"/>
</dbReference>
<protein>
    <submittedName>
        <fullName evidence="2">Lactonase family protein</fullName>
    </submittedName>
</protein>
<dbReference type="Proteomes" id="UP001589733">
    <property type="component" value="Unassembled WGS sequence"/>
</dbReference>
<evidence type="ECO:0000256" key="1">
    <source>
        <dbReference type="ARBA" id="ARBA00005564"/>
    </source>
</evidence>
<reference evidence="2 3" key="1">
    <citation type="submission" date="2024-09" db="EMBL/GenBank/DDBJ databases">
        <authorList>
            <person name="Sun Q."/>
            <person name="Mori K."/>
        </authorList>
    </citation>
    <scope>NUCLEOTIDE SEQUENCE [LARGE SCALE GENOMIC DNA]</scope>
    <source>
        <strain evidence="2 3">JCM 13503</strain>
    </source>
</reference>
<dbReference type="EMBL" id="JBHLYR010000011">
    <property type="protein sequence ID" value="MFB9991019.1"/>
    <property type="molecule type" value="Genomic_DNA"/>
</dbReference>
<organism evidence="2 3">
    <name type="scientific">Deinococcus oregonensis</name>
    <dbReference type="NCBI Taxonomy" id="1805970"/>
    <lineage>
        <taxon>Bacteria</taxon>
        <taxon>Thermotogati</taxon>
        <taxon>Deinococcota</taxon>
        <taxon>Deinococci</taxon>
        <taxon>Deinococcales</taxon>
        <taxon>Deinococcaceae</taxon>
        <taxon>Deinococcus</taxon>
    </lineage>
</organism>
<dbReference type="PANTHER" id="PTHR30344">
    <property type="entry name" value="6-PHOSPHOGLUCONOLACTONASE-RELATED"/>
    <property type="match status" value="1"/>
</dbReference>
<accession>A0ABV6AU31</accession>
<dbReference type="InterPro" id="IPR019405">
    <property type="entry name" value="Lactonase_7-beta_prop"/>
</dbReference>
<gene>
    <name evidence="2" type="ORF">ACFFLM_03355</name>
</gene>
<comment type="caution">
    <text evidence="2">The sequence shown here is derived from an EMBL/GenBank/DDBJ whole genome shotgun (WGS) entry which is preliminary data.</text>
</comment>
<dbReference type="InterPro" id="IPR050282">
    <property type="entry name" value="Cycloisomerase_2"/>
</dbReference>
<dbReference type="Gene3D" id="2.130.10.10">
    <property type="entry name" value="YVTN repeat-like/Quinoprotein amine dehydrogenase"/>
    <property type="match status" value="1"/>
</dbReference>
<keyword evidence="3" id="KW-1185">Reference proteome</keyword>
<dbReference type="PANTHER" id="PTHR30344:SF1">
    <property type="entry name" value="6-PHOSPHOGLUCONOLACTONASE"/>
    <property type="match status" value="1"/>
</dbReference>
<name>A0ABV6AU31_9DEIO</name>
<proteinExistence type="inferred from homology"/>
<dbReference type="InterPro" id="IPR015943">
    <property type="entry name" value="WD40/YVTN_repeat-like_dom_sf"/>
</dbReference>
<evidence type="ECO:0000313" key="3">
    <source>
        <dbReference type="Proteomes" id="UP001589733"/>
    </source>
</evidence>
<dbReference type="InterPro" id="IPR011048">
    <property type="entry name" value="Haem_d1_sf"/>
</dbReference>
<dbReference type="SUPFAM" id="SSF51004">
    <property type="entry name" value="C-terminal (heme d1) domain of cytochrome cd1-nitrite reductase"/>
    <property type="match status" value="1"/>
</dbReference>